<organism evidence="2">
    <name type="scientific">Haemonchus placei</name>
    <name type="common">Barber's pole worm</name>
    <dbReference type="NCBI Taxonomy" id="6290"/>
    <lineage>
        <taxon>Eukaryota</taxon>
        <taxon>Metazoa</taxon>
        <taxon>Ecdysozoa</taxon>
        <taxon>Nematoda</taxon>
        <taxon>Chromadorea</taxon>
        <taxon>Rhabditida</taxon>
        <taxon>Rhabditina</taxon>
        <taxon>Rhabditomorpha</taxon>
        <taxon>Strongyloidea</taxon>
        <taxon>Trichostrongylidae</taxon>
        <taxon>Haemonchus</taxon>
    </lineage>
</organism>
<dbReference type="WBParaSite" id="HPLM_0001577101-mRNA-1">
    <property type="protein sequence ID" value="HPLM_0001577101-mRNA-1"/>
    <property type="gene ID" value="HPLM_0001577101"/>
</dbReference>
<proteinExistence type="predicted"/>
<feature type="region of interest" description="Disordered" evidence="1">
    <location>
        <begin position="78"/>
        <end position="114"/>
    </location>
</feature>
<reference evidence="2" key="1">
    <citation type="submission" date="2017-02" db="UniProtKB">
        <authorList>
            <consortium name="WormBaseParasite"/>
        </authorList>
    </citation>
    <scope>IDENTIFICATION</scope>
</reference>
<dbReference type="AlphaFoldDB" id="A0A0N4WVN9"/>
<name>A0A0N4WVN9_HAEPC</name>
<evidence type="ECO:0000256" key="1">
    <source>
        <dbReference type="SAM" id="MobiDB-lite"/>
    </source>
</evidence>
<evidence type="ECO:0000313" key="2">
    <source>
        <dbReference type="WBParaSite" id="HPLM_0001577101-mRNA-1"/>
    </source>
</evidence>
<protein>
    <submittedName>
        <fullName evidence="2">Envelope glycoprotein</fullName>
    </submittedName>
</protein>
<sequence>LYYCDMPFWSSVGCPPPNIEDGRVEGSVFFSMTFQNLSTANHRTSCACTTKDRCNDPTSPISDFTFTEKPILKGYQFTPMVGGGGSSESKPFNYLERKQTNKQTNPSLKKKWNR</sequence>
<accession>A0A0N4WVN9</accession>